<dbReference type="GO" id="GO:0000049">
    <property type="term" value="F:tRNA binding"/>
    <property type="evidence" value="ECO:0007669"/>
    <property type="project" value="UniProtKB-UniRule"/>
</dbReference>
<comment type="domain">
    <text evidence="2">A Gly-cisPro motif from one monomer fits into the active site of the other monomer to allow specific chiral rejection of L-amino acids.</text>
</comment>
<sequence length="150" mass="16526">MKIVLQKVSHASVSTNELFNEIHTGYLLLVGVSETSTEKDAIKLAEKIANSRNFEDENGKINLSIKEVGGDILSVSQFTLYADVRKGNRPSFTNAASGDKAKVLYEKFNQALESHDITVKTGFFGEDMDVKLINDGPITIIYEAQEGKIL</sequence>
<protein>
    <recommendedName>
        <fullName evidence="2">D-aminoacyl-tRNA deacylase</fullName>
        <shortName evidence="2">DTD</shortName>
        <ecNumber evidence="2">3.1.1.96</ecNumber>
    </recommendedName>
    <alternativeName>
        <fullName evidence="2">Gly-tRNA(Ala) deacylase</fullName>
        <ecNumber evidence="2">3.1.1.-</ecNumber>
    </alternativeName>
</protein>
<evidence type="ECO:0000256" key="2">
    <source>
        <dbReference type="HAMAP-Rule" id="MF_00518"/>
    </source>
</evidence>
<organism evidence="3 4">
    <name type="scientific">Phocicoccus schoeneichii</name>
    <dbReference type="NCBI Taxonomy" id="1812261"/>
    <lineage>
        <taxon>Bacteria</taxon>
        <taxon>Bacillati</taxon>
        <taxon>Bacillota</taxon>
        <taxon>Bacilli</taxon>
        <taxon>Bacillales</taxon>
        <taxon>Salinicoccaceae</taxon>
        <taxon>Phocicoccus</taxon>
    </lineage>
</organism>
<keyword evidence="4" id="KW-1185">Reference proteome</keyword>
<dbReference type="Gene3D" id="3.50.80.10">
    <property type="entry name" value="D-tyrosyl-tRNA(Tyr) deacylase"/>
    <property type="match status" value="1"/>
</dbReference>
<dbReference type="GO" id="GO:0019478">
    <property type="term" value="P:D-amino acid catabolic process"/>
    <property type="evidence" value="ECO:0007669"/>
    <property type="project" value="UniProtKB-UniRule"/>
</dbReference>
<dbReference type="EC" id="3.1.1.-" evidence="2"/>
<keyword evidence="2" id="KW-0694">RNA-binding</keyword>
<dbReference type="InterPro" id="IPR003732">
    <property type="entry name" value="Daa-tRNA_deacyls_DTD"/>
</dbReference>
<dbReference type="Proteomes" id="UP000521032">
    <property type="component" value="Unassembled WGS sequence"/>
</dbReference>
<proteinExistence type="inferred from homology"/>
<reference evidence="3 4" key="1">
    <citation type="submission" date="2020-07" db="EMBL/GenBank/DDBJ databases">
        <authorList>
            <person name="Criscuolo A."/>
        </authorList>
    </citation>
    <scope>NUCLEOTIDE SEQUENCE [LARGE SCALE GENOMIC DNA]</scope>
    <source>
        <strain evidence="4">CIP 111030</strain>
    </source>
</reference>
<dbReference type="EMBL" id="CAJEWE010000010">
    <property type="protein sequence ID" value="CAD2076670.1"/>
    <property type="molecule type" value="Genomic_DNA"/>
</dbReference>
<evidence type="ECO:0000313" key="3">
    <source>
        <dbReference type="EMBL" id="CAD2076670.1"/>
    </source>
</evidence>
<dbReference type="EC" id="3.1.1.96" evidence="2"/>
<name>A0A6V7RH84_9BACL</name>
<dbReference type="GO" id="GO:0005737">
    <property type="term" value="C:cytoplasm"/>
    <property type="evidence" value="ECO:0007669"/>
    <property type="project" value="UniProtKB-SubCell"/>
</dbReference>
<comment type="catalytic activity">
    <reaction evidence="2">
        <text>a D-aminoacyl-tRNA + H2O = a tRNA + a D-alpha-amino acid + H(+)</text>
        <dbReference type="Rhea" id="RHEA:13953"/>
        <dbReference type="Rhea" id="RHEA-COMP:10123"/>
        <dbReference type="Rhea" id="RHEA-COMP:10124"/>
        <dbReference type="ChEBI" id="CHEBI:15377"/>
        <dbReference type="ChEBI" id="CHEBI:15378"/>
        <dbReference type="ChEBI" id="CHEBI:59871"/>
        <dbReference type="ChEBI" id="CHEBI:78442"/>
        <dbReference type="ChEBI" id="CHEBI:79333"/>
        <dbReference type="EC" id="3.1.1.96"/>
    </reaction>
</comment>
<keyword evidence="2" id="KW-0378">Hydrolase</keyword>
<comment type="subunit">
    <text evidence="2">Homodimer.</text>
</comment>
<dbReference type="AlphaFoldDB" id="A0A6V7RH84"/>
<dbReference type="RefSeq" id="WP_186087407.1">
    <property type="nucleotide sequence ID" value="NZ_BMDB01000001.1"/>
</dbReference>
<evidence type="ECO:0000256" key="1">
    <source>
        <dbReference type="ARBA" id="ARBA00009673"/>
    </source>
</evidence>
<dbReference type="HAMAP" id="MF_00518">
    <property type="entry name" value="Deacylase_Dtd"/>
    <property type="match status" value="1"/>
</dbReference>
<dbReference type="NCBIfam" id="TIGR00256">
    <property type="entry name" value="D-aminoacyl-tRNA deacylase"/>
    <property type="match status" value="1"/>
</dbReference>
<evidence type="ECO:0000313" key="4">
    <source>
        <dbReference type="Proteomes" id="UP000521032"/>
    </source>
</evidence>
<accession>A0A6V7RH84</accession>
<comment type="subcellular location">
    <subcellularLocation>
        <location evidence="2">Cytoplasm</location>
    </subcellularLocation>
</comment>
<dbReference type="GO" id="GO:0043908">
    <property type="term" value="F:Ser(Gly)-tRNA(Ala) hydrolase activity"/>
    <property type="evidence" value="ECO:0007669"/>
    <property type="project" value="UniProtKB-UniRule"/>
</dbReference>
<dbReference type="SUPFAM" id="SSF69500">
    <property type="entry name" value="DTD-like"/>
    <property type="match status" value="1"/>
</dbReference>
<dbReference type="FunFam" id="3.50.80.10:FF:000001">
    <property type="entry name" value="D-aminoacyl-tRNA deacylase"/>
    <property type="match status" value="1"/>
</dbReference>
<dbReference type="GO" id="GO:0051500">
    <property type="term" value="F:D-tyrosyl-tRNA(Tyr) deacylase activity"/>
    <property type="evidence" value="ECO:0007669"/>
    <property type="project" value="TreeGrafter"/>
</dbReference>
<comment type="similarity">
    <text evidence="1 2">Belongs to the DTD family.</text>
</comment>
<dbReference type="PANTHER" id="PTHR10472">
    <property type="entry name" value="D-TYROSYL-TRNA TYR DEACYLASE"/>
    <property type="match status" value="1"/>
</dbReference>
<comment type="catalytic activity">
    <reaction evidence="2">
        <text>glycyl-tRNA(Ala) + H2O = tRNA(Ala) + glycine + H(+)</text>
        <dbReference type="Rhea" id="RHEA:53744"/>
        <dbReference type="Rhea" id="RHEA-COMP:9657"/>
        <dbReference type="Rhea" id="RHEA-COMP:13640"/>
        <dbReference type="ChEBI" id="CHEBI:15377"/>
        <dbReference type="ChEBI" id="CHEBI:15378"/>
        <dbReference type="ChEBI" id="CHEBI:57305"/>
        <dbReference type="ChEBI" id="CHEBI:78442"/>
        <dbReference type="ChEBI" id="CHEBI:78522"/>
    </reaction>
</comment>
<comment type="function">
    <text evidence="2">An aminoacyl-tRNA editing enzyme that deacylates mischarged D-aminoacyl-tRNAs. Also deacylates mischarged glycyl-tRNA(Ala), protecting cells against glycine mischarging by AlaRS. Acts via tRNA-based rather than protein-based catalysis; rejects L-amino acids rather than detecting D-amino acids in the active site. By recycling D-aminoacyl-tRNA to D-amino acids and free tRNA molecules, this enzyme counteracts the toxicity associated with the formation of D-aminoacyl-tRNA entities in vivo and helps enforce protein L-homochirality.</text>
</comment>
<gene>
    <name evidence="2 3" type="primary">dtd</name>
    <name evidence="3" type="ORF">JEOSCH030_01122</name>
</gene>
<comment type="caution">
    <text evidence="3">The sequence shown here is derived from an EMBL/GenBank/DDBJ whole genome shotgun (WGS) entry which is preliminary data.</text>
</comment>
<dbReference type="GO" id="GO:0106026">
    <property type="term" value="F:Gly-tRNA(Ala) deacylase activity"/>
    <property type="evidence" value="ECO:0007669"/>
    <property type="project" value="UniProtKB-UniRule"/>
</dbReference>
<dbReference type="Pfam" id="PF02580">
    <property type="entry name" value="Tyr_Deacylase"/>
    <property type="match status" value="1"/>
</dbReference>
<keyword evidence="2" id="KW-0820">tRNA-binding</keyword>
<dbReference type="PANTHER" id="PTHR10472:SF5">
    <property type="entry name" value="D-AMINOACYL-TRNA DEACYLASE 1"/>
    <property type="match status" value="1"/>
</dbReference>
<keyword evidence="2" id="KW-0963">Cytoplasm</keyword>
<feature type="short sequence motif" description="Gly-cisPro motif, important for rejection of L-amino acids" evidence="2">
    <location>
        <begin position="136"/>
        <end position="137"/>
    </location>
</feature>
<dbReference type="InterPro" id="IPR023509">
    <property type="entry name" value="DTD-like_sf"/>
</dbReference>